<reference evidence="1 2" key="1">
    <citation type="submission" date="2021-06" db="EMBL/GenBank/DDBJ databases">
        <authorList>
            <person name="Kallberg Y."/>
            <person name="Tangrot J."/>
            <person name="Rosling A."/>
        </authorList>
    </citation>
    <scope>NUCLEOTIDE SEQUENCE [LARGE SCALE GENOMIC DNA]</scope>
    <source>
        <strain evidence="1 2">120-4 pot B 10/14</strain>
    </source>
</reference>
<organism evidence="1 2">
    <name type="scientific">Gigaspora margarita</name>
    <dbReference type="NCBI Taxonomy" id="4874"/>
    <lineage>
        <taxon>Eukaryota</taxon>
        <taxon>Fungi</taxon>
        <taxon>Fungi incertae sedis</taxon>
        <taxon>Mucoromycota</taxon>
        <taxon>Glomeromycotina</taxon>
        <taxon>Glomeromycetes</taxon>
        <taxon>Diversisporales</taxon>
        <taxon>Gigasporaceae</taxon>
        <taxon>Gigaspora</taxon>
    </lineage>
</organism>
<feature type="non-terminal residue" evidence="1">
    <location>
        <position position="1"/>
    </location>
</feature>
<keyword evidence="2" id="KW-1185">Reference proteome</keyword>
<name>A0ABN7X5U9_GIGMA</name>
<accession>A0ABN7X5U9</accession>
<evidence type="ECO:0000313" key="2">
    <source>
        <dbReference type="Proteomes" id="UP000789901"/>
    </source>
</evidence>
<sequence>ELLKELVEIFKPFDHLTTYFSEAQYTTLSVVNPSIKALKFEYADSDLIKENFN</sequence>
<dbReference type="EMBL" id="CAJVQB010093636">
    <property type="protein sequence ID" value="CAG8848825.1"/>
    <property type="molecule type" value="Genomic_DNA"/>
</dbReference>
<evidence type="ECO:0000313" key="1">
    <source>
        <dbReference type="EMBL" id="CAG8848825.1"/>
    </source>
</evidence>
<proteinExistence type="predicted"/>
<dbReference type="Proteomes" id="UP000789901">
    <property type="component" value="Unassembled WGS sequence"/>
</dbReference>
<protein>
    <submittedName>
        <fullName evidence="1">26310_t:CDS:1</fullName>
    </submittedName>
</protein>
<comment type="caution">
    <text evidence="1">The sequence shown here is derived from an EMBL/GenBank/DDBJ whole genome shotgun (WGS) entry which is preliminary data.</text>
</comment>
<gene>
    <name evidence="1" type="ORF">GMARGA_LOCUS39382</name>
</gene>
<feature type="non-terminal residue" evidence="1">
    <location>
        <position position="53"/>
    </location>
</feature>